<proteinExistence type="predicted"/>
<dbReference type="RefSeq" id="WP_257745187.1">
    <property type="nucleotide sequence ID" value="NZ_CP102487.1"/>
</dbReference>
<feature type="transmembrane region" description="Helical" evidence="1">
    <location>
        <begin position="107"/>
        <end position="130"/>
    </location>
</feature>
<keyword evidence="1" id="KW-0812">Transmembrane</keyword>
<evidence type="ECO:0000313" key="2">
    <source>
        <dbReference type="EMBL" id="UUX57551.1"/>
    </source>
</evidence>
<keyword evidence="1" id="KW-0472">Membrane</keyword>
<gene>
    <name evidence="2" type="ORF">NUH22_09415</name>
</gene>
<dbReference type="Proteomes" id="UP001060018">
    <property type="component" value="Chromosome"/>
</dbReference>
<dbReference type="InterPro" id="IPR021299">
    <property type="entry name" value="DUF2871"/>
</dbReference>
<protein>
    <submittedName>
        <fullName evidence="2">DUF2871 domain-containing protein</fullName>
    </submittedName>
</protein>
<dbReference type="AlphaFoldDB" id="A0AA95BNU1"/>
<feature type="transmembrane region" description="Helical" evidence="1">
    <location>
        <begin position="42"/>
        <end position="60"/>
    </location>
</feature>
<accession>A0AA95BNU1</accession>
<organism evidence="2 3">
    <name type="scientific">Glutamicibacter halophytocola</name>
    <dbReference type="NCBI Taxonomy" id="1933880"/>
    <lineage>
        <taxon>Bacteria</taxon>
        <taxon>Bacillati</taxon>
        <taxon>Actinomycetota</taxon>
        <taxon>Actinomycetes</taxon>
        <taxon>Micrococcales</taxon>
        <taxon>Micrococcaceae</taxon>
        <taxon>Glutamicibacter</taxon>
    </lineage>
</organism>
<keyword evidence="1" id="KW-1133">Transmembrane helix</keyword>
<reference evidence="2" key="1">
    <citation type="journal article" date="2022" name="Pest Manag. Sci.">
        <title>Glutamicibacter halophytocola-mediated host fitness of potato tuber moth on Solanaceae crops.</title>
        <authorList>
            <person name="Wang W."/>
            <person name="Xiao G."/>
            <person name="Du G."/>
            <person name="Chang L."/>
            <person name="Yang Y."/>
            <person name="Ye J."/>
            <person name="Chen B."/>
        </authorList>
    </citation>
    <scope>NUCLEOTIDE SEQUENCE</scope>
    <source>
        <strain evidence="2">S2</strain>
    </source>
</reference>
<evidence type="ECO:0000313" key="3">
    <source>
        <dbReference type="Proteomes" id="UP001060018"/>
    </source>
</evidence>
<sequence>MRSLVNFSFAYMLLGVDSGLFYREFTKINGFPEGQWTQLSVVHTHLLVLGFIMLLLVLLLEKSFGLSKHRKLFAWFMGTYNAGVILTAGMQLIHGSMTVLGMESSKMISGVAGLGHMSITAGMILLFIMLRRSVRTQSHDDKVPFAGR</sequence>
<evidence type="ECO:0000256" key="1">
    <source>
        <dbReference type="SAM" id="Phobius"/>
    </source>
</evidence>
<dbReference type="EMBL" id="CP102487">
    <property type="protein sequence ID" value="UUX57551.1"/>
    <property type="molecule type" value="Genomic_DNA"/>
</dbReference>
<dbReference type="Pfam" id="PF11070">
    <property type="entry name" value="DUF2871"/>
    <property type="match status" value="1"/>
</dbReference>
<feature type="transmembrane region" description="Helical" evidence="1">
    <location>
        <begin position="72"/>
        <end position="95"/>
    </location>
</feature>
<name>A0AA95BNU1_9MICC</name>